<dbReference type="GO" id="GO:0016491">
    <property type="term" value="F:oxidoreductase activity"/>
    <property type="evidence" value="ECO:0007669"/>
    <property type="project" value="UniProtKB-KW"/>
</dbReference>
<feature type="domain" description="Cytochrome c" evidence="13">
    <location>
        <begin position="656"/>
        <end position="732"/>
    </location>
</feature>
<dbReference type="EMBL" id="QJTJ01000037">
    <property type="protein sequence ID" value="PYF02839.1"/>
    <property type="molecule type" value="Genomic_DNA"/>
</dbReference>
<dbReference type="OrthoDB" id="9794322at2"/>
<evidence type="ECO:0000256" key="9">
    <source>
        <dbReference type="ARBA" id="ARBA00023004"/>
    </source>
</evidence>
<keyword evidence="12" id="KW-0472">Membrane</keyword>
<dbReference type="RefSeq" id="WP_107937149.1">
    <property type="nucleotide sequence ID" value="NZ_CP085009.1"/>
</dbReference>
<dbReference type="InterPro" id="IPR002372">
    <property type="entry name" value="PQQ_rpt_dom"/>
</dbReference>
<dbReference type="SUPFAM" id="SSF50998">
    <property type="entry name" value="Quinoprotein alcohol dehydrogenase-like"/>
    <property type="match status" value="1"/>
</dbReference>
<dbReference type="GO" id="GO:0020037">
    <property type="term" value="F:heme binding"/>
    <property type="evidence" value="ECO:0007669"/>
    <property type="project" value="InterPro"/>
</dbReference>
<evidence type="ECO:0000256" key="10">
    <source>
        <dbReference type="PROSITE-ProRule" id="PRU00433"/>
    </source>
</evidence>
<feature type="compositionally biased region" description="Basic and acidic residues" evidence="11">
    <location>
        <begin position="627"/>
        <end position="639"/>
    </location>
</feature>
<dbReference type="InterPro" id="IPR009056">
    <property type="entry name" value="Cyt_c-like_dom"/>
</dbReference>
<evidence type="ECO:0000313" key="14">
    <source>
        <dbReference type="EMBL" id="PYF02839.1"/>
    </source>
</evidence>
<feature type="transmembrane region" description="Helical" evidence="12">
    <location>
        <begin position="7"/>
        <end position="28"/>
    </location>
</feature>
<evidence type="ECO:0000256" key="1">
    <source>
        <dbReference type="ARBA" id="ARBA00001931"/>
    </source>
</evidence>
<dbReference type="InterPro" id="IPR011047">
    <property type="entry name" value="Quinoprotein_ADH-like_sf"/>
</dbReference>
<dbReference type="Proteomes" id="UP000247416">
    <property type="component" value="Unassembled WGS sequence"/>
</dbReference>
<sequence length="737" mass="80943">MKFSLSKVLLFSFVGIIIIAGLAFYAGVLSKKSLDEGKAGEKDTGFIVKTPTEEVDANNGRDPSQPDIKVEFAKEEWVTHGGDYFNRRFSELEEINLETIGDLKPEWVTSLGASLDMKFSGEATPIVVDGVMYIATAENDVLALDAKTGEKIWEYRPEIAEKLNTVCCGWTTRGVAVADGKVFAGLLDARLIALDQETGELLWETEVANWEEGYTITSAPLYYNGKVYTGVAGGEYGIRGRIMAYDAEYGHEVWRWYTIPTPYEKNGDTWPDDEDKNWLHGGAPVWNTPAVDPELGYIYFVTGNTAPDLDGSKREGDNLYANSIVALNAETGDYAWHFQQVHHDIWDLDPTNPVILFDVEIDGKKRKALGEAGKTGWIYFLDRETGEPLIGIDEKEVPQLAEQKTSPTQPFPKGDSFVPQTVTEEDVERDLSDDFEGTIGSIFTPFWEEPVTLKPSAFGGANWPPSAYSPETEYFYVLGTDGYIALSRMDEDIYEEGSMYIGSIMVPVSDAPTRGTITAMDVKTNTIAWQVEWDTNAYSGVLATSGDLIFVGHNDGRLIAFNAKTGEEVWSYKTDAGANAPSVTYEIDGEQYLSIFAAGNSLAGSAHGDKVYTFKLDGKWDGTPIDASEKSDGKSDEKVATSNDPEDSDTTGSTSDPYEVGLSIYEGNCLSCHGNMGENGHNGPNLQLSKLAENKDDVIERIKNGGSTMPAFGTILSEEEIEEVARYVNEVLSKADE</sequence>
<dbReference type="PANTHER" id="PTHR32303">
    <property type="entry name" value="QUINOPROTEIN ALCOHOL DEHYDROGENASE (CYTOCHROME C)"/>
    <property type="match status" value="1"/>
</dbReference>
<evidence type="ECO:0000256" key="11">
    <source>
        <dbReference type="SAM" id="MobiDB-lite"/>
    </source>
</evidence>
<keyword evidence="6" id="KW-0732">Signal</keyword>
<dbReference type="SMART" id="SM00564">
    <property type="entry name" value="PQQ"/>
    <property type="match status" value="6"/>
</dbReference>
<organism evidence="14 15">
    <name type="scientific">Ureibacillus chungkukjangi</name>
    <dbReference type="NCBI Taxonomy" id="1202712"/>
    <lineage>
        <taxon>Bacteria</taxon>
        <taxon>Bacillati</taxon>
        <taxon>Bacillota</taxon>
        <taxon>Bacilli</taxon>
        <taxon>Bacillales</taxon>
        <taxon>Caryophanaceae</taxon>
        <taxon>Ureibacillus</taxon>
    </lineage>
</organism>
<keyword evidence="4 10" id="KW-0349">Heme</keyword>
<keyword evidence="7" id="KW-0249">Electron transport</keyword>
<comment type="similarity">
    <text evidence="2">Belongs to the bacterial PQQ dehydrogenase family.</text>
</comment>
<evidence type="ECO:0000256" key="3">
    <source>
        <dbReference type="ARBA" id="ARBA00022448"/>
    </source>
</evidence>
<evidence type="ECO:0000256" key="5">
    <source>
        <dbReference type="ARBA" id="ARBA00022723"/>
    </source>
</evidence>
<keyword evidence="12" id="KW-0812">Transmembrane</keyword>
<keyword evidence="5 10" id="KW-0479">Metal-binding</keyword>
<feature type="region of interest" description="Disordered" evidence="11">
    <location>
        <begin position="624"/>
        <end position="658"/>
    </location>
</feature>
<keyword evidence="3" id="KW-0813">Transport</keyword>
<dbReference type="InterPro" id="IPR036909">
    <property type="entry name" value="Cyt_c-like_dom_sf"/>
</dbReference>
<comment type="caution">
    <text evidence="14">The sequence shown here is derived from an EMBL/GenBank/DDBJ whole genome shotgun (WGS) entry which is preliminary data.</text>
</comment>
<dbReference type="PRINTS" id="PR00605">
    <property type="entry name" value="CYTCHROMECIC"/>
</dbReference>
<dbReference type="Gene3D" id="2.140.10.10">
    <property type="entry name" value="Quinoprotein alcohol dehydrogenase-like superfamily"/>
    <property type="match status" value="1"/>
</dbReference>
<dbReference type="PROSITE" id="PS51007">
    <property type="entry name" value="CYTC"/>
    <property type="match status" value="1"/>
</dbReference>
<protein>
    <submittedName>
        <fullName evidence="14">Alcohol dehydrogenase (Cytochrome c)/quinohemoprotein ethanol dehydrogenase</fullName>
    </submittedName>
</protein>
<accession>A0A318TT55</accession>
<name>A0A318TT55_9BACL</name>
<comment type="cofactor">
    <cofactor evidence="1">
        <name>pyrroloquinoline quinone</name>
        <dbReference type="ChEBI" id="CHEBI:58442"/>
    </cofactor>
</comment>
<keyword evidence="15" id="KW-1185">Reference proteome</keyword>
<dbReference type="InterPro" id="IPR018391">
    <property type="entry name" value="PQQ_b-propeller_rpt"/>
</dbReference>
<evidence type="ECO:0000256" key="7">
    <source>
        <dbReference type="ARBA" id="ARBA00022982"/>
    </source>
</evidence>
<dbReference type="GO" id="GO:0009055">
    <property type="term" value="F:electron transfer activity"/>
    <property type="evidence" value="ECO:0007669"/>
    <property type="project" value="InterPro"/>
</dbReference>
<evidence type="ECO:0000259" key="13">
    <source>
        <dbReference type="PROSITE" id="PS51007"/>
    </source>
</evidence>
<proteinExistence type="inferred from homology"/>
<keyword evidence="8" id="KW-0560">Oxidoreductase</keyword>
<gene>
    <name evidence="14" type="ORF">BJ095_13730</name>
</gene>
<dbReference type="InterPro" id="IPR008168">
    <property type="entry name" value="Cyt_C_IC"/>
</dbReference>
<dbReference type="SUPFAM" id="SSF46626">
    <property type="entry name" value="Cytochrome c"/>
    <property type="match status" value="1"/>
</dbReference>
<evidence type="ECO:0000256" key="8">
    <source>
        <dbReference type="ARBA" id="ARBA00023002"/>
    </source>
</evidence>
<keyword evidence="12" id="KW-1133">Transmembrane helix</keyword>
<evidence type="ECO:0000256" key="12">
    <source>
        <dbReference type="SAM" id="Phobius"/>
    </source>
</evidence>
<evidence type="ECO:0000256" key="4">
    <source>
        <dbReference type="ARBA" id="ARBA00022617"/>
    </source>
</evidence>
<keyword evidence="9 10" id="KW-0408">Iron</keyword>
<evidence type="ECO:0000256" key="6">
    <source>
        <dbReference type="ARBA" id="ARBA00022729"/>
    </source>
</evidence>
<evidence type="ECO:0000313" key="15">
    <source>
        <dbReference type="Proteomes" id="UP000247416"/>
    </source>
</evidence>
<dbReference type="Gene3D" id="1.10.760.10">
    <property type="entry name" value="Cytochrome c-like domain"/>
    <property type="match status" value="1"/>
</dbReference>
<dbReference type="GO" id="GO:0005506">
    <property type="term" value="F:iron ion binding"/>
    <property type="evidence" value="ECO:0007669"/>
    <property type="project" value="InterPro"/>
</dbReference>
<reference evidence="14 15" key="1">
    <citation type="submission" date="2018-06" db="EMBL/GenBank/DDBJ databases">
        <title>Genomic Encyclopedia of Archaeal and Bacterial Type Strains, Phase II (KMG-II): from individual species to whole genera.</title>
        <authorList>
            <person name="Goeker M."/>
        </authorList>
    </citation>
    <scope>NUCLEOTIDE SEQUENCE [LARGE SCALE GENOMIC DNA]</scope>
    <source>
        <strain evidence="14 15">KACC 16626</strain>
    </source>
</reference>
<dbReference type="Pfam" id="PF13442">
    <property type="entry name" value="Cytochrome_CBB3"/>
    <property type="match status" value="1"/>
</dbReference>
<dbReference type="AlphaFoldDB" id="A0A318TT55"/>
<dbReference type="Pfam" id="PF01011">
    <property type="entry name" value="PQQ"/>
    <property type="match status" value="1"/>
</dbReference>
<evidence type="ECO:0000256" key="2">
    <source>
        <dbReference type="ARBA" id="ARBA00008156"/>
    </source>
</evidence>